<dbReference type="InterPro" id="IPR011012">
    <property type="entry name" value="Longin-like_dom_sf"/>
</dbReference>
<sequence>MMPFKFIVAGAMMFFSLALALPEPIPVAVFEAVPAVLPEAAPVAVREAKELVSPLQACTPAGASCKSPAATMTTPSIACIGIIGKHDNPLHIALFPPHISAPSAHLEFSFLLNASLDIFDACARDRNRIDQDLGMLQAIDERLSIWGWETGTGTRFAVVVDAWGRGGNRGLRGVSDGDLRGAFKALQTAYVRLLQNPFYVPDEHTPMAVASGRGKGGEITSKRFIEEVERIGEIWKPGMSVV</sequence>
<dbReference type="AlphaFoldDB" id="A0A8H6CID5"/>
<dbReference type="Proteomes" id="UP000593566">
    <property type="component" value="Unassembled WGS sequence"/>
</dbReference>
<dbReference type="GO" id="GO:0006888">
    <property type="term" value="P:endoplasmic reticulum to Golgi vesicle-mediated transport"/>
    <property type="evidence" value="ECO:0007669"/>
    <property type="project" value="InterPro"/>
</dbReference>
<dbReference type="InterPro" id="IPR006722">
    <property type="entry name" value="Sedlin"/>
</dbReference>
<feature type="signal peptide" evidence="1">
    <location>
        <begin position="1"/>
        <end position="20"/>
    </location>
</feature>
<protein>
    <submittedName>
        <fullName evidence="2">Uncharacterized protein</fullName>
    </submittedName>
</protein>
<dbReference type="GO" id="GO:0005737">
    <property type="term" value="C:cytoplasm"/>
    <property type="evidence" value="ECO:0007669"/>
    <property type="project" value="GOC"/>
</dbReference>
<reference evidence="2 3" key="1">
    <citation type="journal article" date="2020" name="Genomics">
        <title>Complete, high-quality genomes from long-read metagenomic sequencing of two wolf lichen thalli reveals enigmatic genome architecture.</title>
        <authorList>
            <person name="McKenzie S.K."/>
            <person name="Walston R.F."/>
            <person name="Allen J.L."/>
        </authorList>
    </citation>
    <scope>NUCLEOTIDE SEQUENCE [LARGE SCALE GENOMIC DNA]</scope>
    <source>
        <strain evidence="2">WasteWater1</strain>
    </source>
</reference>
<proteinExistence type="predicted"/>
<dbReference type="RefSeq" id="XP_037153220.1">
    <property type="nucleotide sequence ID" value="XM_037301586.1"/>
</dbReference>
<gene>
    <name evidence="2" type="ORF">HO133_010734</name>
</gene>
<evidence type="ECO:0000256" key="1">
    <source>
        <dbReference type="SAM" id="SignalP"/>
    </source>
</evidence>
<dbReference type="SUPFAM" id="SSF64356">
    <property type="entry name" value="SNARE-like"/>
    <property type="match status" value="1"/>
</dbReference>
<accession>A0A8H6CID5</accession>
<organism evidence="2 3">
    <name type="scientific">Letharia lupina</name>
    <dbReference type="NCBI Taxonomy" id="560253"/>
    <lineage>
        <taxon>Eukaryota</taxon>
        <taxon>Fungi</taxon>
        <taxon>Dikarya</taxon>
        <taxon>Ascomycota</taxon>
        <taxon>Pezizomycotina</taxon>
        <taxon>Lecanoromycetes</taxon>
        <taxon>OSLEUM clade</taxon>
        <taxon>Lecanoromycetidae</taxon>
        <taxon>Lecanorales</taxon>
        <taxon>Lecanorineae</taxon>
        <taxon>Parmeliaceae</taxon>
        <taxon>Letharia</taxon>
    </lineage>
</organism>
<dbReference type="Gene3D" id="3.30.450.70">
    <property type="match status" value="1"/>
</dbReference>
<keyword evidence="3" id="KW-1185">Reference proteome</keyword>
<dbReference type="GeneID" id="59339124"/>
<name>A0A8H6CID5_9LECA</name>
<feature type="chain" id="PRO_5034089667" evidence="1">
    <location>
        <begin position="21"/>
        <end position="242"/>
    </location>
</feature>
<evidence type="ECO:0000313" key="2">
    <source>
        <dbReference type="EMBL" id="KAF6224160.1"/>
    </source>
</evidence>
<dbReference type="PANTHER" id="PTHR12403">
    <property type="entry name" value="TRAFFICKING PROTEIN PARTICLE COMPLEX SUBUNIT 2"/>
    <property type="match status" value="1"/>
</dbReference>
<dbReference type="EMBL" id="JACCJB010000009">
    <property type="protein sequence ID" value="KAF6224160.1"/>
    <property type="molecule type" value="Genomic_DNA"/>
</dbReference>
<evidence type="ECO:0000313" key="3">
    <source>
        <dbReference type="Proteomes" id="UP000593566"/>
    </source>
</evidence>
<dbReference type="Pfam" id="PF04628">
    <property type="entry name" value="Sedlin_N"/>
    <property type="match status" value="1"/>
</dbReference>
<comment type="caution">
    <text evidence="2">The sequence shown here is derived from an EMBL/GenBank/DDBJ whole genome shotgun (WGS) entry which is preliminary data.</text>
</comment>
<keyword evidence="1" id="KW-0732">Signal</keyword>